<dbReference type="Proteomes" id="UP001597068">
    <property type="component" value="Unassembled WGS sequence"/>
</dbReference>
<protein>
    <recommendedName>
        <fullName evidence="6">Lipoprotein</fullName>
    </recommendedName>
</protein>
<evidence type="ECO:0000256" key="1">
    <source>
        <dbReference type="SAM" id="SignalP"/>
    </source>
</evidence>
<feature type="domain" description="DUF7373" evidence="2">
    <location>
        <begin position="67"/>
        <end position="259"/>
    </location>
</feature>
<accession>A0ABW3G6S2</accession>
<evidence type="ECO:0000259" key="3">
    <source>
        <dbReference type="Pfam" id="PF24092"/>
    </source>
</evidence>
<dbReference type="EMBL" id="JBHTIL010000001">
    <property type="protein sequence ID" value="MFD0925793.1"/>
    <property type="molecule type" value="Genomic_DNA"/>
</dbReference>
<evidence type="ECO:0000313" key="5">
    <source>
        <dbReference type="Proteomes" id="UP001597068"/>
    </source>
</evidence>
<evidence type="ECO:0000313" key="4">
    <source>
        <dbReference type="EMBL" id="MFD0925793.1"/>
    </source>
</evidence>
<comment type="caution">
    <text evidence="4">The sequence shown here is derived from an EMBL/GenBank/DDBJ whole genome shotgun (WGS) entry which is preliminary data.</text>
</comment>
<organism evidence="4 5">
    <name type="scientific">Williamsia deligens</name>
    <dbReference type="NCBI Taxonomy" id="321325"/>
    <lineage>
        <taxon>Bacteria</taxon>
        <taxon>Bacillati</taxon>
        <taxon>Actinomycetota</taxon>
        <taxon>Actinomycetes</taxon>
        <taxon>Mycobacteriales</taxon>
        <taxon>Nocardiaceae</taxon>
        <taxon>Williamsia</taxon>
    </lineage>
</organism>
<feature type="chain" id="PRO_5045103769" description="Lipoprotein" evidence="1">
    <location>
        <begin position="22"/>
        <end position="421"/>
    </location>
</feature>
<name>A0ABW3G6S2_9NOCA</name>
<dbReference type="InterPro" id="IPR056463">
    <property type="entry name" value="DUF7373_C"/>
</dbReference>
<feature type="signal peptide" evidence="1">
    <location>
        <begin position="1"/>
        <end position="21"/>
    </location>
</feature>
<dbReference type="Pfam" id="PF24092">
    <property type="entry name" value="DUF7373_C"/>
    <property type="match status" value="1"/>
</dbReference>
<keyword evidence="5" id="KW-1185">Reference proteome</keyword>
<proteinExistence type="predicted"/>
<evidence type="ECO:0008006" key="6">
    <source>
        <dbReference type="Google" id="ProtNLM"/>
    </source>
</evidence>
<sequence>MRMRVVRLACAVTAAALLCGACGEGGRSGSATDSGAPSSSAVPSGEVDIAALDTGTYQKTPSRPFAAVTGDDIVPVEGQRMAEFTVVPFEIDSDATRTVLPTEIIRSRANISAVVGKEAAFVPANEKFLAGFVSAASTPTLRQTDPSRTVIEMVIRYADPATATTAAQQMSTAFARQAGATRVTIPGAPDTVGVRVPGVRFQDKDPNTSLSAFTAHNDYVVYTWSSTPPAEEPRQVPAIQKALALQVPLLDRFPKTPTRSQNGGRTPSAQVDANRILIYALPNPKADAVNGTDRAVYGPRGIAHISGSPDTVFRALTAAGAEHNAYWLTSVYRASTGTAAERLRDTLVTSSLASGWTRAPSPRGLPIATCLTRDASSGSQNSCVVVVGRYVGESNDESATAAAQQISAQYLVLTQADQNAN</sequence>
<evidence type="ECO:0000259" key="2">
    <source>
        <dbReference type="Pfam" id="PF24088"/>
    </source>
</evidence>
<dbReference type="Pfam" id="PF24088">
    <property type="entry name" value="DUF7373"/>
    <property type="match status" value="1"/>
</dbReference>
<reference evidence="5" key="1">
    <citation type="journal article" date="2019" name="Int. J. Syst. Evol. Microbiol.">
        <title>The Global Catalogue of Microorganisms (GCM) 10K type strain sequencing project: providing services to taxonomists for standard genome sequencing and annotation.</title>
        <authorList>
            <consortium name="The Broad Institute Genomics Platform"/>
            <consortium name="The Broad Institute Genome Sequencing Center for Infectious Disease"/>
            <person name="Wu L."/>
            <person name="Ma J."/>
        </authorList>
    </citation>
    <scope>NUCLEOTIDE SEQUENCE [LARGE SCALE GENOMIC DNA]</scope>
    <source>
        <strain evidence="5">CCUG 50873</strain>
    </source>
</reference>
<dbReference type="InterPro" id="IPR055797">
    <property type="entry name" value="DUF7373"/>
</dbReference>
<feature type="domain" description="DUF7373" evidence="3">
    <location>
        <begin position="287"/>
        <end position="415"/>
    </location>
</feature>
<keyword evidence="1" id="KW-0732">Signal</keyword>
<dbReference type="RefSeq" id="WP_253646286.1">
    <property type="nucleotide sequence ID" value="NZ_BAAAMO010000002.1"/>
</dbReference>
<gene>
    <name evidence="4" type="ORF">ACFQ04_08590</name>
</gene>